<feature type="transmembrane region" description="Helical" evidence="1">
    <location>
        <begin position="55"/>
        <end position="79"/>
    </location>
</feature>
<sequence>MLKSTTTFIRHSLIPTKQALRLRLAPLHAYMIASIGFAVLVTIVDYIMLQPDFFAPMWLFLHGFAVFFFYMITVALAALYVQLITRVRQRKAWPYRQAWPYAVAMTIVPMFILIVLFHLSPAFLYVGIGLIILYLTVPLTVIPAKKKHATKPKPD</sequence>
<dbReference type="Proteomes" id="UP000254060">
    <property type="component" value="Unassembled WGS sequence"/>
</dbReference>
<keyword evidence="1" id="KW-0812">Transmembrane</keyword>
<feature type="transmembrane region" description="Helical" evidence="1">
    <location>
        <begin position="27"/>
        <end position="49"/>
    </location>
</feature>
<evidence type="ECO:0000313" key="2">
    <source>
        <dbReference type="EMBL" id="STO07838.1"/>
    </source>
</evidence>
<protein>
    <recommendedName>
        <fullName evidence="4">DUF1189 domain-containing protein</fullName>
    </recommendedName>
</protein>
<gene>
    <name evidence="2" type="ORF">NCTC13163_01197</name>
</gene>
<accession>A0A377FSW7</accession>
<feature type="transmembrane region" description="Helical" evidence="1">
    <location>
        <begin position="99"/>
        <end position="117"/>
    </location>
</feature>
<organism evidence="2 3">
    <name type="scientific">Exiguobacterium aurantiacum</name>
    <dbReference type="NCBI Taxonomy" id="33987"/>
    <lineage>
        <taxon>Bacteria</taxon>
        <taxon>Bacillati</taxon>
        <taxon>Bacillota</taxon>
        <taxon>Bacilli</taxon>
        <taxon>Bacillales</taxon>
        <taxon>Bacillales Family XII. Incertae Sedis</taxon>
        <taxon>Exiguobacterium</taxon>
    </lineage>
</organism>
<feature type="transmembrane region" description="Helical" evidence="1">
    <location>
        <begin position="123"/>
        <end position="144"/>
    </location>
</feature>
<proteinExistence type="predicted"/>
<name>A0A377FSW7_9BACL</name>
<evidence type="ECO:0000313" key="3">
    <source>
        <dbReference type="Proteomes" id="UP000254060"/>
    </source>
</evidence>
<keyword evidence="1" id="KW-0472">Membrane</keyword>
<keyword evidence="1" id="KW-1133">Transmembrane helix</keyword>
<dbReference type="EMBL" id="UGGP01000001">
    <property type="protein sequence ID" value="STO07838.1"/>
    <property type="molecule type" value="Genomic_DNA"/>
</dbReference>
<reference evidence="2 3" key="1">
    <citation type="submission" date="2018-06" db="EMBL/GenBank/DDBJ databases">
        <authorList>
            <consortium name="Pathogen Informatics"/>
            <person name="Doyle S."/>
        </authorList>
    </citation>
    <scope>NUCLEOTIDE SEQUENCE [LARGE SCALE GENOMIC DNA]</scope>
    <source>
        <strain evidence="2 3">NCTC13163</strain>
    </source>
</reference>
<evidence type="ECO:0008006" key="4">
    <source>
        <dbReference type="Google" id="ProtNLM"/>
    </source>
</evidence>
<dbReference type="RefSeq" id="WP_024371471.1">
    <property type="nucleotide sequence ID" value="NZ_UGGP01000001.1"/>
</dbReference>
<dbReference type="AlphaFoldDB" id="A0A377FSW7"/>
<evidence type="ECO:0000256" key="1">
    <source>
        <dbReference type="SAM" id="Phobius"/>
    </source>
</evidence>